<protein>
    <submittedName>
        <fullName evidence="1">Uncharacterized protein</fullName>
    </submittedName>
</protein>
<evidence type="ECO:0000313" key="2">
    <source>
        <dbReference type="Proteomes" id="UP001324115"/>
    </source>
</evidence>
<comment type="caution">
    <text evidence="1">The sequence shown here is derived from an EMBL/GenBank/DDBJ whole genome shotgun (WGS) entry which is preliminary data.</text>
</comment>
<sequence>MDVLRRLPCDGTFDQPKPLIRLTGRSIVSSCDLTAATDRWPSQLISQLVESWFGRGIATAAIDTCLVSNSIHILPPWSDKPTVGMQSDVSVNLSPTRGVLGGARKRLRRSY</sequence>
<dbReference type="EMBL" id="JAXUIC010000078">
    <property type="protein sequence ID" value="KAK4551315.1"/>
    <property type="molecule type" value="Genomic_DNA"/>
</dbReference>
<name>A0AAN7DWQ9_QUERU</name>
<dbReference type="PANTHER" id="PTHR34456">
    <property type="entry name" value="MITOVIRUS RNA-DEPENDENT RNA POLYMERASE"/>
    <property type="match status" value="1"/>
</dbReference>
<reference evidence="1 2" key="1">
    <citation type="journal article" date="2023" name="G3 (Bethesda)">
        <title>A haplotype-resolved chromosome-scale genome for Quercus rubra L. provides insights into the genetics of adaptive traits for red oak species.</title>
        <authorList>
            <person name="Kapoor B."/>
            <person name="Jenkins J."/>
            <person name="Schmutz J."/>
            <person name="Zhebentyayeva T."/>
            <person name="Kuelheim C."/>
            <person name="Coggeshall M."/>
            <person name="Heim C."/>
            <person name="Lasky J.R."/>
            <person name="Leites L."/>
            <person name="Islam-Faridi N."/>
            <person name="Romero-Severson J."/>
            <person name="DeLeo V.L."/>
            <person name="Lucas S.M."/>
            <person name="Lazic D."/>
            <person name="Gailing O."/>
            <person name="Carlson J."/>
            <person name="Staton M."/>
        </authorList>
    </citation>
    <scope>NUCLEOTIDE SEQUENCE [LARGE SCALE GENOMIC DNA]</scope>
    <source>
        <strain evidence="1">Pseudo-F2</strain>
    </source>
</reference>
<accession>A0AAN7DWQ9</accession>
<dbReference type="InterPro" id="IPR008686">
    <property type="entry name" value="RNA_pol_mitovir"/>
</dbReference>
<gene>
    <name evidence="1" type="ORF">RGQ29_032399</name>
</gene>
<dbReference type="PANTHER" id="PTHR34456:SF13">
    <property type="entry name" value="REVERSE TRANSCRIPTASE DOMAIN-CONTAINING PROTEIN"/>
    <property type="match status" value="1"/>
</dbReference>
<dbReference type="Pfam" id="PF05919">
    <property type="entry name" value="Mitovir_RNA_pol"/>
    <property type="match status" value="1"/>
</dbReference>
<proteinExistence type="predicted"/>
<keyword evidence="2" id="KW-1185">Reference proteome</keyword>
<evidence type="ECO:0000313" key="1">
    <source>
        <dbReference type="EMBL" id="KAK4551315.1"/>
    </source>
</evidence>
<dbReference type="AlphaFoldDB" id="A0AAN7DWQ9"/>
<dbReference type="Proteomes" id="UP001324115">
    <property type="component" value="Unassembled WGS sequence"/>
</dbReference>
<organism evidence="1 2">
    <name type="scientific">Quercus rubra</name>
    <name type="common">Northern red oak</name>
    <name type="synonym">Quercus borealis</name>
    <dbReference type="NCBI Taxonomy" id="3512"/>
    <lineage>
        <taxon>Eukaryota</taxon>
        <taxon>Viridiplantae</taxon>
        <taxon>Streptophyta</taxon>
        <taxon>Embryophyta</taxon>
        <taxon>Tracheophyta</taxon>
        <taxon>Spermatophyta</taxon>
        <taxon>Magnoliopsida</taxon>
        <taxon>eudicotyledons</taxon>
        <taxon>Gunneridae</taxon>
        <taxon>Pentapetalae</taxon>
        <taxon>rosids</taxon>
        <taxon>fabids</taxon>
        <taxon>Fagales</taxon>
        <taxon>Fagaceae</taxon>
        <taxon>Quercus</taxon>
    </lineage>
</organism>